<reference evidence="2 3" key="1">
    <citation type="journal article" date="2018" name="Front. Plant Sci.">
        <title>Red Clover (Trifolium pratense) and Zigzag Clover (T. medium) - A Picture of Genomic Similarities and Differences.</title>
        <authorList>
            <person name="Dluhosova J."/>
            <person name="Istvanek J."/>
            <person name="Nedelnik J."/>
            <person name="Repkova J."/>
        </authorList>
    </citation>
    <scope>NUCLEOTIDE SEQUENCE [LARGE SCALE GENOMIC DNA]</scope>
    <source>
        <strain evidence="3">cv. 10/8</strain>
        <tissue evidence="2">Leaf</tissue>
    </source>
</reference>
<dbReference type="EMBL" id="LXQA010411705">
    <property type="protein sequence ID" value="MCI50127.1"/>
    <property type="molecule type" value="Genomic_DNA"/>
</dbReference>
<feature type="compositionally biased region" description="Basic and acidic residues" evidence="1">
    <location>
        <begin position="23"/>
        <end position="32"/>
    </location>
</feature>
<feature type="compositionally biased region" description="Basic and acidic residues" evidence="1">
    <location>
        <begin position="40"/>
        <end position="49"/>
    </location>
</feature>
<evidence type="ECO:0000256" key="1">
    <source>
        <dbReference type="SAM" id="MobiDB-lite"/>
    </source>
</evidence>
<organism evidence="2 3">
    <name type="scientific">Trifolium medium</name>
    <dbReference type="NCBI Taxonomy" id="97028"/>
    <lineage>
        <taxon>Eukaryota</taxon>
        <taxon>Viridiplantae</taxon>
        <taxon>Streptophyta</taxon>
        <taxon>Embryophyta</taxon>
        <taxon>Tracheophyta</taxon>
        <taxon>Spermatophyta</taxon>
        <taxon>Magnoliopsida</taxon>
        <taxon>eudicotyledons</taxon>
        <taxon>Gunneridae</taxon>
        <taxon>Pentapetalae</taxon>
        <taxon>rosids</taxon>
        <taxon>fabids</taxon>
        <taxon>Fabales</taxon>
        <taxon>Fabaceae</taxon>
        <taxon>Papilionoideae</taxon>
        <taxon>50 kb inversion clade</taxon>
        <taxon>NPAAA clade</taxon>
        <taxon>Hologalegina</taxon>
        <taxon>IRL clade</taxon>
        <taxon>Trifolieae</taxon>
        <taxon>Trifolium</taxon>
    </lineage>
</organism>
<protein>
    <submittedName>
        <fullName evidence="2">Uncharacterized protein</fullName>
    </submittedName>
</protein>
<feature type="compositionally biased region" description="Basic residues" evidence="1">
    <location>
        <begin position="51"/>
        <end position="65"/>
    </location>
</feature>
<comment type="caution">
    <text evidence="2">The sequence shown here is derived from an EMBL/GenBank/DDBJ whole genome shotgun (WGS) entry which is preliminary data.</text>
</comment>
<evidence type="ECO:0000313" key="2">
    <source>
        <dbReference type="EMBL" id="MCI50127.1"/>
    </source>
</evidence>
<dbReference type="Proteomes" id="UP000265520">
    <property type="component" value="Unassembled WGS sequence"/>
</dbReference>
<feature type="region of interest" description="Disordered" evidence="1">
    <location>
        <begin position="1"/>
        <end position="68"/>
    </location>
</feature>
<proteinExistence type="predicted"/>
<dbReference type="AlphaFoldDB" id="A0A392SNZ0"/>
<name>A0A392SNZ0_9FABA</name>
<keyword evidence="3" id="KW-1185">Reference proteome</keyword>
<feature type="compositionally biased region" description="Polar residues" evidence="1">
    <location>
        <begin position="1"/>
        <end position="10"/>
    </location>
</feature>
<accession>A0A392SNZ0</accession>
<feature type="non-terminal residue" evidence="2">
    <location>
        <position position="1"/>
    </location>
</feature>
<sequence>YKHISNNHPVQTEPPHPYKQWRRRNEVEHRSPEGGGAKINADEAKEQPKVSRPRSKYKRQRNQHKPKCDGVVEEWPSAEVRLLVVCGGVDKEKREPRC</sequence>
<evidence type="ECO:0000313" key="3">
    <source>
        <dbReference type="Proteomes" id="UP000265520"/>
    </source>
</evidence>